<dbReference type="InterPro" id="IPR001680">
    <property type="entry name" value="WD40_rpt"/>
</dbReference>
<proteinExistence type="predicted"/>
<dbReference type="InterPro" id="IPR057853">
    <property type="entry name" value="Beta-prop_WDR11_2nd"/>
</dbReference>
<dbReference type="STRING" id="6832.A0A553NFL9"/>
<keyword evidence="6" id="KW-1185">Reference proteome</keyword>
<evidence type="ECO:0000313" key="6">
    <source>
        <dbReference type="Proteomes" id="UP000318571"/>
    </source>
</evidence>
<dbReference type="GO" id="GO:0016787">
    <property type="term" value="F:hydrolase activity"/>
    <property type="evidence" value="ECO:0007669"/>
    <property type="project" value="UniProtKB-KW"/>
</dbReference>
<comment type="caution">
    <text evidence="5">The sequence shown here is derived from an EMBL/GenBank/DDBJ whole genome shotgun (WGS) entry which is preliminary data.</text>
</comment>
<dbReference type="OMA" id="WDTKEIQ"/>
<dbReference type="CDD" id="cd21159">
    <property type="entry name" value="XendoU"/>
    <property type="match status" value="1"/>
</dbReference>
<dbReference type="SUPFAM" id="SSF142877">
    <property type="entry name" value="EndoU-like"/>
    <property type="match status" value="1"/>
</dbReference>
<dbReference type="SUPFAM" id="SSF50978">
    <property type="entry name" value="WD40 repeat-like"/>
    <property type="match status" value="1"/>
</dbReference>
<dbReference type="InterPro" id="IPR037227">
    <property type="entry name" value="EndoU-like"/>
</dbReference>
<dbReference type="InterPro" id="IPR011047">
    <property type="entry name" value="Quinoprotein_ADH-like_sf"/>
</dbReference>
<reference evidence="5 6" key="1">
    <citation type="journal article" date="2018" name="Nat. Ecol. Evol.">
        <title>Genomic signatures of mitonuclear coevolution across populations of Tigriopus californicus.</title>
        <authorList>
            <person name="Barreto F.S."/>
            <person name="Watson E.T."/>
            <person name="Lima T.G."/>
            <person name="Willett C.S."/>
            <person name="Edmands S."/>
            <person name="Li W."/>
            <person name="Burton R.S."/>
        </authorList>
    </citation>
    <scope>NUCLEOTIDE SEQUENCE [LARGE SCALE GENOMIC DNA]</scope>
    <source>
        <strain evidence="5 6">San Diego</strain>
    </source>
</reference>
<feature type="region of interest" description="Disordered" evidence="3">
    <location>
        <begin position="271"/>
        <end position="309"/>
    </location>
</feature>
<name>A0A553NFL9_TIGCA</name>
<feature type="compositionally biased region" description="Basic and acidic residues" evidence="3">
    <location>
        <begin position="717"/>
        <end position="743"/>
    </location>
</feature>
<dbReference type="InterPro" id="IPR018998">
    <property type="entry name" value="EndoU_C"/>
</dbReference>
<dbReference type="Pfam" id="PF23751">
    <property type="entry name" value="Beta-prop_WDR11_1st"/>
    <property type="match status" value="1"/>
</dbReference>
<protein>
    <recommendedName>
        <fullName evidence="4">EndoU domain-containing protein</fullName>
    </recommendedName>
</protein>
<feature type="repeat" description="WD" evidence="2">
    <location>
        <begin position="784"/>
        <end position="823"/>
    </location>
</feature>
<feature type="domain" description="EndoU" evidence="4">
    <location>
        <begin position="1314"/>
        <end position="1576"/>
    </location>
</feature>
<evidence type="ECO:0000259" key="4">
    <source>
        <dbReference type="PROSITE" id="PS51959"/>
    </source>
</evidence>
<keyword evidence="2" id="KW-0853">WD repeat</keyword>
<dbReference type="PROSITE" id="PS51959">
    <property type="entry name" value="ENDOU"/>
    <property type="match status" value="1"/>
</dbReference>
<evidence type="ECO:0000256" key="1">
    <source>
        <dbReference type="ARBA" id="ARBA00022801"/>
    </source>
</evidence>
<feature type="compositionally biased region" description="Polar residues" evidence="3">
    <location>
        <begin position="281"/>
        <end position="294"/>
    </location>
</feature>
<dbReference type="InterPro" id="IPR036322">
    <property type="entry name" value="WD40_repeat_dom_sf"/>
</dbReference>
<dbReference type="PANTHER" id="PTHR14593">
    <property type="entry name" value="WD REPEAT-CONTAINING PROTEIN 11"/>
    <property type="match status" value="1"/>
</dbReference>
<dbReference type="GO" id="GO:0005737">
    <property type="term" value="C:cytoplasm"/>
    <property type="evidence" value="ECO:0007669"/>
    <property type="project" value="TreeGrafter"/>
</dbReference>
<dbReference type="Pfam" id="PF23753">
    <property type="entry name" value="TPR_WDR11"/>
    <property type="match status" value="1"/>
</dbReference>
<dbReference type="GO" id="GO:0004521">
    <property type="term" value="F:RNA endonuclease activity"/>
    <property type="evidence" value="ECO:0007669"/>
    <property type="project" value="InterPro"/>
</dbReference>
<evidence type="ECO:0000256" key="3">
    <source>
        <dbReference type="SAM" id="MobiDB-lite"/>
    </source>
</evidence>
<accession>A0A553NFL9</accession>
<dbReference type="SUPFAM" id="SSF50998">
    <property type="entry name" value="Quinoprotein alcohol dehydrogenase-like"/>
    <property type="match status" value="1"/>
</dbReference>
<evidence type="ECO:0000313" key="5">
    <source>
        <dbReference type="EMBL" id="TRY64247.1"/>
    </source>
</evidence>
<dbReference type="Proteomes" id="UP000318571">
    <property type="component" value="Chromosome 10"/>
</dbReference>
<dbReference type="InterPro" id="IPR057854">
    <property type="entry name" value="TPR_WDR11"/>
</dbReference>
<keyword evidence="1" id="KW-0378">Hydrolase</keyword>
<dbReference type="PROSITE" id="PS50082">
    <property type="entry name" value="WD_REPEATS_2"/>
    <property type="match status" value="1"/>
</dbReference>
<organism evidence="5 6">
    <name type="scientific">Tigriopus californicus</name>
    <name type="common">Marine copepod</name>
    <dbReference type="NCBI Taxonomy" id="6832"/>
    <lineage>
        <taxon>Eukaryota</taxon>
        <taxon>Metazoa</taxon>
        <taxon>Ecdysozoa</taxon>
        <taxon>Arthropoda</taxon>
        <taxon>Crustacea</taxon>
        <taxon>Multicrustacea</taxon>
        <taxon>Hexanauplia</taxon>
        <taxon>Copepoda</taxon>
        <taxon>Harpacticoida</taxon>
        <taxon>Harpacticidae</taxon>
        <taxon>Tigriopus</taxon>
    </lineage>
</organism>
<dbReference type="EMBL" id="VCGU01000458">
    <property type="protein sequence ID" value="TRY64247.1"/>
    <property type="molecule type" value="Genomic_DNA"/>
</dbReference>
<dbReference type="InterPro" id="IPR057852">
    <property type="entry name" value="Beta-prop_WDR11_1st"/>
</dbReference>
<dbReference type="Gene3D" id="2.130.10.10">
    <property type="entry name" value="YVTN repeat-like/Quinoprotein amine dehydrogenase"/>
    <property type="match status" value="3"/>
</dbReference>
<dbReference type="InterPro" id="IPR015943">
    <property type="entry name" value="WD40/YVTN_repeat-like_dom_sf"/>
</dbReference>
<gene>
    <name evidence="5" type="ORF">TCAL_06867</name>
</gene>
<dbReference type="PANTHER" id="PTHR14593:SF5">
    <property type="entry name" value="WD REPEAT-CONTAINING PROTEIN 11"/>
    <property type="match status" value="1"/>
</dbReference>
<dbReference type="Pfam" id="PF23752">
    <property type="entry name" value="Beta-prop_WDR11_2nd"/>
    <property type="match status" value="1"/>
</dbReference>
<sequence length="1576" mass="176287">MQASYFHPKPDWLDSLTPLSPTLVSGPPSTLATPIWDTDASHGAQPAVNSLSHHGFSHWMMDRRRSSTPGAADAPLRQIAPVMQRTITGAASLGNRLAVDWSPLCGLVATGSNSMVVVTDPLTLQTLQVLETHRSTVIRVMWARSPTSKHPADRLTLASSDATGHIVIWNAKSGETKAILQDGPKAVTELAWCDGRYENTGHLLAALHPPFALVLWDTSTGSAVWRKTYTETLQGFDFDPFDASRLAFRCLECVLFVDDFNPAKPPQGAGRKFYVLGPARNSPNRGSVDSSTPAGTPMGAPPEDKGKTRRTRIKKIMKDLVMGEFQPQGSSSLTLSDCVQVLYHRSVRNHLLLVYPREVLILDLDIGQTVGLVSIDRTSTPILQVYPCRHRDAMYILSESGTLSLRVRKRLYGVSSTPIEPIRNMSKAVSTSSIASVNTVDTASDNFTLDNVLEIFYEQKAHSDCIRLQKHAKILGMALDNIRENSVTIFTSDGRLILVDIAQSNQASGKVIVYSLPDLIPPTLSMQTGDLMGLKLFTRGIVSGLCLPAFHIRMCPPLTMKNLSEYVPYMAIGGQNGNIQLTNMSTGRIERDFAVHTYPVRGLEWTSLNTVLSHAHQNLLSSTSSNSLVRNELIHTDVRTGKTQALRSHRSEEPAIEMLRVSHLKQYFIVAFQGAPFELWDLRTMTLLRTMPKKFPAITALDWSPLHNLKSLKRKMNAVEEKENKRDTDSDHAKDENGSKPTEKASSNSSIVAKEHFVFTDPEGQLYHFSVEGNAIRDGTRVPAESSLGTITCIAWKSDHIVRGDSDGNINVWDVKTRTSRNIATNRGPIKKMRLAPGRGNLKLLILNPDSVSIWEMKECELINELRTPKDMVKVMDIDWAASDRPVLATVDGCLRVMGLALASASSAMYEYNVDESAACHALLPNKERANFQILLHHQPWRSIFSLDFTSADGFNENSLAFVKEQIGFIRQDVRSQLEDPTTPTALRGLLASQMSGMKWEADFWRLALSNLKPGDFSLVDTNFDLALDAESFLRFHLEKISLHQSRCSTHAQKKRVVDLMLCLNQKEEAIRLLLDTEPDSPNYYEDSLKACLVATTSAAQKDTPHSTTKLVATNLIAEGKLWEGVQLLCLIDKVVDACNYLQSCGQWDASLWLAKCRLSGHPDLAKVAGKYCEHLLAKDLKKQAILVYLSLKDFVSTLDCLVNAKMIGLAAQFLQACQEMKLLPDTSHMMVLNEEISLAYARHLFDTGNAEGAFYYCDRADEKGEILRRELEMLANSKKLTVPLESLEDACKVPIALKLAIMDADDNYTIDCTEEEFFELTERLLENDENNCARYIGYDLQDRREGNRDVSEEPLFYDVDDTLFEIPTVAKLIALHDNYEVHVHEAEEVTAEEIQEERDFIDACMDTKVMEIARQFMIEKRLISNDLMSFKRFLHKMWFALYPRSRRVLGSCAFEHVFMGELKEGKVNGFHNWIFFLLNERKSSVNYYGFNYCLSFRGKGAVAKTIFAWDGKVKPCSSIFIGLSPELELILYTMCVLMKPNDTCTVSLAGKTVDIQTHVFTNRGKKYLGSAYPDL</sequence>
<dbReference type="InterPro" id="IPR039694">
    <property type="entry name" value="WDR11"/>
</dbReference>
<feature type="region of interest" description="Disordered" evidence="3">
    <location>
        <begin position="716"/>
        <end position="749"/>
    </location>
</feature>
<dbReference type="Pfam" id="PF09412">
    <property type="entry name" value="XendoU"/>
    <property type="match status" value="1"/>
</dbReference>
<evidence type="ECO:0000256" key="2">
    <source>
        <dbReference type="PROSITE-ProRule" id="PRU00221"/>
    </source>
</evidence>